<name>A0A318J8K5_9BURK</name>
<dbReference type="EMBL" id="QJKB01000003">
    <property type="protein sequence ID" value="PXX44211.1"/>
    <property type="molecule type" value="Genomic_DNA"/>
</dbReference>
<proteinExistence type="predicted"/>
<feature type="signal peptide" evidence="1">
    <location>
        <begin position="1"/>
        <end position="27"/>
    </location>
</feature>
<dbReference type="OrthoDB" id="8778183at2"/>
<dbReference type="AlphaFoldDB" id="A0A318J8K5"/>
<reference evidence="2 3" key="1">
    <citation type="submission" date="2018-05" db="EMBL/GenBank/DDBJ databases">
        <title>Genomic Encyclopedia of Type Strains, Phase IV (KMG-IV): sequencing the most valuable type-strain genomes for metagenomic binning, comparative biology and taxonomic classification.</title>
        <authorList>
            <person name="Goeker M."/>
        </authorList>
    </citation>
    <scope>NUCLEOTIDE SEQUENCE [LARGE SCALE GENOMIC DNA]</scope>
    <source>
        <strain evidence="2 3">DSM 19792</strain>
    </source>
</reference>
<protein>
    <submittedName>
        <fullName evidence="2">Uncharacterized protein</fullName>
    </submittedName>
</protein>
<accession>A0A318J8K5</accession>
<evidence type="ECO:0000313" key="3">
    <source>
        <dbReference type="Proteomes" id="UP000247792"/>
    </source>
</evidence>
<evidence type="ECO:0000313" key="2">
    <source>
        <dbReference type="EMBL" id="PXX44211.1"/>
    </source>
</evidence>
<sequence length="232" mass="26121">MKKSNMASIIKKVSIALMLFCASTAMAASDKLCTGDAGLKKLEGYWSSSPFLDLLKKHGNWTAAMTATDSQKNALTISDGRIRQNLAWHEGDETEYCLRLQGDKIWLLGDGKHRAEQGPYQRLGSLAQKEADLYLARIIQGCFVSEEKEQWCFQDGKLSINGKPARASLSLDLSELDLYGTPLRVEGRKLPFWYLVQRGNAWVVFEDDYASNEKRLPVDPKTSKPWRVLSKQ</sequence>
<keyword evidence="1" id="KW-0732">Signal</keyword>
<comment type="caution">
    <text evidence="2">The sequence shown here is derived from an EMBL/GenBank/DDBJ whole genome shotgun (WGS) entry which is preliminary data.</text>
</comment>
<dbReference type="RefSeq" id="WP_110255445.1">
    <property type="nucleotide sequence ID" value="NZ_QJKB01000003.1"/>
</dbReference>
<organism evidence="2 3">
    <name type="scientific">Undibacterium pigrum</name>
    <dbReference type="NCBI Taxonomy" id="401470"/>
    <lineage>
        <taxon>Bacteria</taxon>
        <taxon>Pseudomonadati</taxon>
        <taxon>Pseudomonadota</taxon>
        <taxon>Betaproteobacteria</taxon>
        <taxon>Burkholderiales</taxon>
        <taxon>Oxalobacteraceae</taxon>
        <taxon>Undibacterium</taxon>
    </lineage>
</organism>
<feature type="chain" id="PRO_5016282842" evidence="1">
    <location>
        <begin position="28"/>
        <end position="232"/>
    </location>
</feature>
<evidence type="ECO:0000256" key="1">
    <source>
        <dbReference type="SAM" id="SignalP"/>
    </source>
</evidence>
<gene>
    <name evidence="2" type="ORF">DFR42_103480</name>
</gene>
<keyword evidence="3" id="KW-1185">Reference proteome</keyword>
<dbReference type="Proteomes" id="UP000247792">
    <property type="component" value="Unassembled WGS sequence"/>
</dbReference>